<gene>
    <name evidence="7" type="ORF">ACFOUO_14460</name>
</gene>
<feature type="transmembrane region" description="Helical" evidence="5">
    <location>
        <begin position="65"/>
        <end position="84"/>
    </location>
</feature>
<keyword evidence="4 5" id="KW-0472">Membrane</keyword>
<feature type="domain" description="RDD" evidence="6">
    <location>
        <begin position="19"/>
        <end position="154"/>
    </location>
</feature>
<dbReference type="EMBL" id="JBHSAP010000018">
    <property type="protein sequence ID" value="MFC4078002.1"/>
    <property type="molecule type" value="Genomic_DNA"/>
</dbReference>
<protein>
    <submittedName>
        <fullName evidence="7">RDD family protein</fullName>
    </submittedName>
</protein>
<organism evidence="7 8">
    <name type="scientific">Salinithrix halophila</name>
    <dbReference type="NCBI Taxonomy" id="1485204"/>
    <lineage>
        <taxon>Bacteria</taxon>
        <taxon>Bacillati</taxon>
        <taxon>Bacillota</taxon>
        <taxon>Bacilli</taxon>
        <taxon>Bacillales</taxon>
        <taxon>Thermoactinomycetaceae</taxon>
        <taxon>Salinithrix</taxon>
    </lineage>
</organism>
<keyword evidence="8" id="KW-1185">Reference proteome</keyword>
<dbReference type="RefSeq" id="WP_380705835.1">
    <property type="nucleotide sequence ID" value="NZ_JBHSAP010000018.1"/>
</dbReference>
<dbReference type="InterPro" id="IPR010432">
    <property type="entry name" value="RDD"/>
</dbReference>
<comment type="caution">
    <text evidence="7">The sequence shown here is derived from an EMBL/GenBank/DDBJ whole genome shotgun (WGS) entry which is preliminary data.</text>
</comment>
<reference evidence="8" key="1">
    <citation type="journal article" date="2019" name="Int. J. Syst. Evol. Microbiol.">
        <title>The Global Catalogue of Microorganisms (GCM) 10K type strain sequencing project: providing services to taxonomists for standard genome sequencing and annotation.</title>
        <authorList>
            <consortium name="The Broad Institute Genomics Platform"/>
            <consortium name="The Broad Institute Genome Sequencing Center for Infectious Disease"/>
            <person name="Wu L."/>
            <person name="Ma J."/>
        </authorList>
    </citation>
    <scope>NUCLEOTIDE SEQUENCE [LARGE SCALE GENOMIC DNA]</scope>
    <source>
        <strain evidence="8">IBRC-M 10813</strain>
    </source>
</reference>
<evidence type="ECO:0000256" key="2">
    <source>
        <dbReference type="ARBA" id="ARBA00022692"/>
    </source>
</evidence>
<name>A0ABV8JG92_9BACL</name>
<evidence type="ECO:0000256" key="1">
    <source>
        <dbReference type="ARBA" id="ARBA00004141"/>
    </source>
</evidence>
<sequence>MENRVAVTTPEYVHLEFETAGIGSRAVSILIDWLIMGVTLLLLIVPAIFFTGFSELAGSPFWTSVVQGVFIVFLVFFPLCYYTLTETFLSGQTLGKKVTGLRVVTDRGTAPGFSAVFLRNLLRVADSLPFLYLIGISMVFFHPREKRVGDWVAGTIVVRKEGRLLPEGGLIQPVEESGGLLEVDLPSREFASVTEEEKMLLASFLSRRHELFPEEREDLARRLITTLLPETTVDPGQEETFLEAAYIQMSQKSAI</sequence>
<keyword evidence="2 5" id="KW-0812">Transmembrane</keyword>
<dbReference type="PANTHER" id="PTHR38480">
    <property type="entry name" value="SLR0254 PROTEIN"/>
    <property type="match status" value="1"/>
</dbReference>
<evidence type="ECO:0000256" key="3">
    <source>
        <dbReference type="ARBA" id="ARBA00022989"/>
    </source>
</evidence>
<dbReference type="Proteomes" id="UP001595843">
    <property type="component" value="Unassembled WGS sequence"/>
</dbReference>
<feature type="transmembrane region" description="Helical" evidence="5">
    <location>
        <begin position="33"/>
        <end position="53"/>
    </location>
</feature>
<dbReference type="PANTHER" id="PTHR38480:SF1">
    <property type="entry name" value="SLR0254 PROTEIN"/>
    <property type="match status" value="1"/>
</dbReference>
<evidence type="ECO:0000256" key="4">
    <source>
        <dbReference type="ARBA" id="ARBA00023136"/>
    </source>
</evidence>
<dbReference type="Pfam" id="PF06271">
    <property type="entry name" value="RDD"/>
    <property type="match status" value="1"/>
</dbReference>
<accession>A0ABV8JG92</accession>
<evidence type="ECO:0000313" key="8">
    <source>
        <dbReference type="Proteomes" id="UP001595843"/>
    </source>
</evidence>
<evidence type="ECO:0000259" key="6">
    <source>
        <dbReference type="Pfam" id="PF06271"/>
    </source>
</evidence>
<keyword evidence="3 5" id="KW-1133">Transmembrane helix</keyword>
<evidence type="ECO:0000313" key="7">
    <source>
        <dbReference type="EMBL" id="MFC4078002.1"/>
    </source>
</evidence>
<proteinExistence type="predicted"/>
<evidence type="ECO:0000256" key="5">
    <source>
        <dbReference type="SAM" id="Phobius"/>
    </source>
</evidence>
<comment type="subcellular location">
    <subcellularLocation>
        <location evidence="1">Membrane</location>
        <topology evidence="1">Multi-pass membrane protein</topology>
    </subcellularLocation>
</comment>